<keyword evidence="3" id="KW-1003">Cell membrane</keyword>
<gene>
    <name evidence="8" type="ORF">IAC44_01700</name>
</gene>
<keyword evidence="6 7" id="KW-0472">Membrane</keyword>
<reference evidence="8" key="1">
    <citation type="submission" date="2020-10" db="EMBL/GenBank/DDBJ databases">
        <authorList>
            <person name="Gilroy R."/>
        </authorList>
    </citation>
    <scope>NUCLEOTIDE SEQUENCE</scope>
    <source>
        <strain evidence="8">1383</strain>
    </source>
</reference>
<dbReference type="Pfam" id="PF07681">
    <property type="entry name" value="DoxX"/>
    <property type="match status" value="1"/>
</dbReference>
<comment type="similarity">
    <text evidence="2">Belongs to the DoxX family.</text>
</comment>
<dbReference type="AlphaFoldDB" id="A0A9D1KT29"/>
<evidence type="ECO:0000256" key="1">
    <source>
        <dbReference type="ARBA" id="ARBA00004651"/>
    </source>
</evidence>
<comment type="subcellular location">
    <subcellularLocation>
        <location evidence="1">Cell membrane</location>
        <topology evidence="1">Multi-pass membrane protein</topology>
    </subcellularLocation>
</comment>
<evidence type="ECO:0000256" key="5">
    <source>
        <dbReference type="ARBA" id="ARBA00022989"/>
    </source>
</evidence>
<proteinExistence type="inferred from homology"/>
<protein>
    <submittedName>
        <fullName evidence="8">DoxX family protein</fullName>
    </submittedName>
</protein>
<dbReference type="EMBL" id="DVLY01000040">
    <property type="protein sequence ID" value="HIT97532.1"/>
    <property type="molecule type" value="Genomic_DNA"/>
</dbReference>
<dbReference type="InterPro" id="IPR051907">
    <property type="entry name" value="DoxX-like_oxidoreductase"/>
</dbReference>
<evidence type="ECO:0000256" key="3">
    <source>
        <dbReference type="ARBA" id="ARBA00022475"/>
    </source>
</evidence>
<evidence type="ECO:0000256" key="4">
    <source>
        <dbReference type="ARBA" id="ARBA00022692"/>
    </source>
</evidence>
<dbReference type="InterPro" id="IPR032808">
    <property type="entry name" value="DoxX"/>
</dbReference>
<accession>A0A9D1KT29</accession>
<name>A0A9D1KT29_9FLAO</name>
<organism evidence="8 9">
    <name type="scientific">Candidatus Merdimorpha stercoravium</name>
    <dbReference type="NCBI Taxonomy" id="2840863"/>
    <lineage>
        <taxon>Bacteria</taxon>
        <taxon>Pseudomonadati</taxon>
        <taxon>Bacteroidota</taxon>
        <taxon>Flavobacteriia</taxon>
        <taxon>Flavobacteriales</taxon>
        <taxon>Candidatus Merdimorpha</taxon>
    </lineage>
</organism>
<dbReference type="PANTHER" id="PTHR33452:SF1">
    <property type="entry name" value="INNER MEMBRANE PROTEIN YPHA-RELATED"/>
    <property type="match status" value="1"/>
</dbReference>
<feature type="transmembrane region" description="Helical" evidence="7">
    <location>
        <begin position="59"/>
        <end position="81"/>
    </location>
</feature>
<dbReference type="PANTHER" id="PTHR33452">
    <property type="entry name" value="OXIDOREDUCTASE CATD-RELATED"/>
    <property type="match status" value="1"/>
</dbReference>
<dbReference type="Proteomes" id="UP000824161">
    <property type="component" value="Unassembled WGS sequence"/>
</dbReference>
<evidence type="ECO:0000313" key="8">
    <source>
        <dbReference type="EMBL" id="HIT97532.1"/>
    </source>
</evidence>
<keyword evidence="4 7" id="KW-0812">Transmembrane</keyword>
<evidence type="ECO:0000313" key="9">
    <source>
        <dbReference type="Proteomes" id="UP000824161"/>
    </source>
</evidence>
<keyword evidence="5 7" id="KW-1133">Transmembrane helix</keyword>
<dbReference type="GO" id="GO:0005886">
    <property type="term" value="C:plasma membrane"/>
    <property type="evidence" value="ECO:0007669"/>
    <property type="project" value="UniProtKB-SubCell"/>
</dbReference>
<comment type="caution">
    <text evidence="8">The sequence shown here is derived from an EMBL/GenBank/DDBJ whole genome shotgun (WGS) entry which is preliminary data.</text>
</comment>
<sequence length="143" mass="15676">MKKFLFIGAPLPPKAYAWVALCLRLFVGILMLTHAFPKIANYPTLSLTFPDPLGIGSQLSLLLTLLAEGLCSLLVIAGAFTRLAVLPLLFDMCIAAFVVHAGQGFAQKELAVLYLGFYLLILVLGPGRLSVDRFLFRESYEND</sequence>
<evidence type="ECO:0000256" key="6">
    <source>
        <dbReference type="ARBA" id="ARBA00023136"/>
    </source>
</evidence>
<reference evidence="8" key="2">
    <citation type="journal article" date="2021" name="PeerJ">
        <title>Extensive microbial diversity within the chicken gut microbiome revealed by metagenomics and culture.</title>
        <authorList>
            <person name="Gilroy R."/>
            <person name="Ravi A."/>
            <person name="Getino M."/>
            <person name="Pursley I."/>
            <person name="Horton D.L."/>
            <person name="Alikhan N.F."/>
            <person name="Baker D."/>
            <person name="Gharbi K."/>
            <person name="Hall N."/>
            <person name="Watson M."/>
            <person name="Adriaenssens E.M."/>
            <person name="Foster-Nyarko E."/>
            <person name="Jarju S."/>
            <person name="Secka A."/>
            <person name="Antonio M."/>
            <person name="Oren A."/>
            <person name="Chaudhuri R.R."/>
            <person name="La Ragione R."/>
            <person name="Hildebrand F."/>
            <person name="Pallen M.J."/>
        </authorList>
    </citation>
    <scope>NUCLEOTIDE SEQUENCE</scope>
    <source>
        <strain evidence="8">1383</strain>
    </source>
</reference>
<feature type="transmembrane region" description="Helical" evidence="7">
    <location>
        <begin position="112"/>
        <end position="131"/>
    </location>
</feature>
<evidence type="ECO:0000256" key="7">
    <source>
        <dbReference type="SAM" id="Phobius"/>
    </source>
</evidence>
<feature type="transmembrane region" description="Helical" evidence="7">
    <location>
        <begin position="88"/>
        <end position="106"/>
    </location>
</feature>
<evidence type="ECO:0000256" key="2">
    <source>
        <dbReference type="ARBA" id="ARBA00006679"/>
    </source>
</evidence>